<keyword evidence="17" id="KW-1185">Reference proteome</keyword>
<dbReference type="PROSITE" id="PS01295">
    <property type="entry name" value="ISPD"/>
    <property type="match status" value="1"/>
</dbReference>
<dbReference type="InterPro" id="IPR003526">
    <property type="entry name" value="MECDP_synthase"/>
</dbReference>
<dbReference type="PANTHER" id="PTHR43181">
    <property type="entry name" value="2-C-METHYL-D-ERYTHRITOL 2,4-CYCLODIPHOSPHATE SYNTHASE, CHLOROPLASTIC"/>
    <property type="match status" value="1"/>
</dbReference>
<dbReference type="NCBIfam" id="TIGR00453">
    <property type="entry name" value="ispD"/>
    <property type="match status" value="1"/>
</dbReference>
<evidence type="ECO:0000256" key="5">
    <source>
        <dbReference type="ARBA" id="ARBA00004787"/>
    </source>
</evidence>
<keyword evidence="8 14" id="KW-0808">Transferase</keyword>
<dbReference type="RefSeq" id="WP_243376895.1">
    <property type="nucleotide sequence ID" value="NZ_JAKZJU020000001.1"/>
</dbReference>
<dbReference type="CDD" id="cd02516">
    <property type="entry name" value="CDP-ME_synthetase"/>
    <property type="match status" value="1"/>
</dbReference>
<comment type="pathway">
    <text evidence="4 14">Isoprenoid biosynthesis; isopentenyl diphosphate biosynthesis via DXP pathway; isopentenyl diphosphate from 1-deoxy-D-xylulose 5-phosphate: step 4/6.</text>
</comment>
<evidence type="ECO:0000256" key="13">
    <source>
        <dbReference type="ARBA" id="ARBA00023268"/>
    </source>
</evidence>
<keyword evidence="9 14" id="KW-0548">Nucleotidyltransferase</keyword>
<evidence type="ECO:0000256" key="7">
    <source>
        <dbReference type="ARBA" id="ARBA00009789"/>
    </source>
</evidence>
<keyword evidence="13 14" id="KW-0511">Multifunctional enzyme</keyword>
<feature type="site" description="Positions MEP for the nucleophilic attack" evidence="14">
    <location>
        <position position="223"/>
    </location>
</feature>
<dbReference type="InterPro" id="IPR034683">
    <property type="entry name" value="IspD/TarI"/>
</dbReference>
<comment type="catalytic activity">
    <reaction evidence="2 14">
        <text>2-C-methyl-D-erythritol 4-phosphate + CTP + H(+) = 4-CDP-2-C-methyl-D-erythritol + diphosphate</text>
        <dbReference type="Rhea" id="RHEA:13429"/>
        <dbReference type="ChEBI" id="CHEBI:15378"/>
        <dbReference type="ChEBI" id="CHEBI:33019"/>
        <dbReference type="ChEBI" id="CHEBI:37563"/>
        <dbReference type="ChEBI" id="CHEBI:57823"/>
        <dbReference type="ChEBI" id="CHEBI:58262"/>
        <dbReference type="EC" id="2.7.7.60"/>
    </reaction>
</comment>
<comment type="similarity">
    <text evidence="6">Belongs to the IspF family.</text>
</comment>
<dbReference type="InterPro" id="IPR029044">
    <property type="entry name" value="Nucleotide-diphossugar_trans"/>
</dbReference>
<feature type="site" description="Transition state stabilizer" evidence="14">
    <location>
        <position position="378"/>
    </location>
</feature>
<dbReference type="PROSITE" id="PS01350">
    <property type="entry name" value="ISPF"/>
    <property type="match status" value="1"/>
</dbReference>
<keyword evidence="12 14" id="KW-0456">Lyase</keyword>
<feature type="site" description="Positions MEP for the nucleophilic attack" evidence="14">
    <location>
        <position position="170"/>
    </location>
</feature>
<dbReference type="EC" id="2.7.7.60" evidence="14"/>
<evidence type="ECO:0000256" key="3">
    <source>
        <dbReference type="ARBA" id="ARBA00001968"/>
    </source>
</evidence>
<dbReference type="InterPro" id="IPR036571">
    <property type="entry name" value="MECDP_synthase_sf"/>
</dbReference>
<comment type="cofactor">
    <cofactor evidence="3 14">
        <name>a divalent metal cation</name>
        <dbReference type="ChEBI" id="CHEBI:60240"/>
    </cofactor>
</comment>
<comment type="catalytic activity">
    <reaction evidence="1 14">
        <text>4-CDP-2-C-methyl-D-erythritol 2-phosphate = 2-C-methyl-D-erythritol 2,4-cyclic diphosphate + CMP</text>
        <dbReference type="Rhea" id="RHEA:23864"/>
        <dbReference type="ChEBI" id="CHEBI:57919"/>
        <dbReference type="ChEBI" id="CHEBI:58483"/>
        <dbReference type="ChEBI" id="CHEBI:60377"/>
        <dbReference type="EC" id="4.6.1.12"/>
    </reaction>
</comment>
<organism evidence="16 17">
    <name type="scientific">Mesosutterella faecium</name>
    <dbReference type="NCBI Taxonomy" id="2925194"/>
    <lineage>
        <taxon>Bacteria</taxon>
        <taxon>Pseudomonadati</taxon>
        <taxon>Pseudomonadota</taxon>
        <taxon>Betaproteobacteria</taxon>
        <taxon>Burkholderiales</taxon>
        <taxon>Sutterellaceae</taxon>
        <taxon>Mesosutterella</taxon>
    </lineage>
</organism>
<feature type="binding site" evidence="14">
    <location>
        <begin position="253"/>
        <end position="255"/>
    </location>
    <ligand>
        <name>4-CDP-2-C-methyl-D-erythritol 2-phosphate</name>
        <dbReference type="ChEBI" id="CHEBI:57919"/>
    </ligand>
</feature>
<feature type="domain" description="2-C-methyl-D-erythritol 2,4-cyclodiphosphate synthase" evidence="15">
    <location>
        <begin position="246"/>
        <end position="399"/>
    </location>
</feature>
<evidence type="ECO:0000256" key="1">
    <source>
        <dbReference type="ARBA" id="ARBA00000200"/>
    </source>
</evidence>
<dbReference type="InterPro" id="IPR020555">
    <property type="entry name" value="MECDP_synthase_CS"/>
</dbReference>
<dbReference type="Pfam" id="PF01128">
    <property type="entry name" value="IspD"/>
    <property type="match status" value="1"/>
</dbReference>
<evidence type="ECO:0000313" key="17">
    <source>
        <dbReference type="Proteomes" id="UP001165481"/>
    </source>
</evidence>
<feature type="binding site" evidence="14">
    <location>
        <begin position="279"/>
        <end position="280"/>
    </location>
    <ligand>
        <name>4-CDP-2-C-methyl-D-erythritol 2-phosphate</name>
        <dbReference type="ChEBI" id="CHEBI:57919"/>
    </ligand>
</feature>
<dbReference type="HAMAP" id="MF_01520">
    <property type="entry name" value="IspDF"/>
    <property type="match status" value="1"/>
</dbReference>
<keyword evidence="10 14" id="KW-0479">Metal-binding</keyword>
<proteinExistence type="inferred from homology"/>
<dbReference type="GO" id="GO:0050518">
    <property type="term" value="F:2-C-methyl-D-erythritol 4-phosphate cytidylyltransferase activity"/>
    <property type="evidence" value="ECO:0007669"/>
    <property type="project" value="UniProtKB-EC"/>
</dbReference>
<protein>
    <recommendedName>
        <fullName evidence="14">Bifunctional enzyme IspD/IspF</fullName>
    </recommendedName>
    <domain>
        <recommendedName>
            <fullName evidence="14">2-C-methyl-D-erythritol 4-phosphate cytidylyltransferase</fullName>
            <ecNumber evidence="14">2.7.7.60</ecNumber>
        </recommendedName>
        <alternativeName>
            <fullName evidence="14">4-diphosphocytidyl-2C-methyl-D-erythritol synthase</fullName>
        </alternativeName>
        <alternativeName>
            <fullName evidence="14">MEP cytidylyltransferase</fullName>
            <shortName evidence="14">MCT</shortName>
        </alternativeName>
    </domain>
    <domain>
        <recommendedName>
            <fullName evidence="14">2-C-methyl-D-erythritol 2,4-cyclodiphosphate synthase</fullName>
            <shortName evidence="14">MECDP-synthase</shortName>
            <shortName evidence="14">MECPP-synthase</shortName>
            <shortName evidence="14">MECPS</shortName>
            <ecNumber evidence="14">4.6.1.12</ecNumber>
        </recommendedName>
    </domain>
</protein>
<dbReference type="SUPFAM" id="SSF53448">
    <property type="entry name" value="Nucleotide-diphospho-sugar transferases"/>
    <property type="match status" value="1"/>
</dbReference>
<dbReference type="Gene3D" id="3.90.550.10">
    <property type="entry name" value="Spore Coat Polysaccharide Biosynthesis Protein SpsA, Chain A"/>
    <property type="match status" value="1"/>
</dbReference>
<keyword evidence="11 14" id="KW-0414">Isoprene biosynthesis</keyword>
<feature type="site" description="Transition state stabilizer" evidence="14">
    <location>
        <position position="279"/>
    </location>
</feature>
<evidence type="ECO:0000256" key="8">
    <source>
        <dbReference type="ARBA" id="ARBA00022679"/>
    </source>
</evidence>
<dbReference type="Proteomes" id="UP001165481">
    <property type="component" value="Unassembled WGS sequence"/>
</dbReference>
<gene>
    <name evidence="16" type="primary">ispD</name>
    <name evidence="14" type="synonym">ispDF</name>
    <name evidence="16" type="ORF">MUN46_000250</name>
</gene>
<evidence type="ECO:0000313" key="16">
    <source>
        <dbReference type="EMBL" id="MDL2058395.1"/>
    </source>
</evidence>
<evidence type="ECO:0000259" key="15">
    <source>
        <dbReference type="Pfam" id="PF02542"/>
    </source>
</evidence>
<comment type="similarity">
    <text evidence="14">In the N-terminal section; belongs to the IspD/TarI cytidylyltransferase family. IspD subfamily.</text>
</comment>
<dbReference type="InterPro" id="IPR001228">
    <property type="entry name" value="IspD"/>
</dbReference>
<comment type="similarity">
    <text evidence="7">Belongs to the IspD/TarI cytidylyltransferase family. IspD subfamily.</text>
</comment>
<evidence type="ECO:0000256" key="10">
    <source>
        <dbReference type="ARBA" id="ARBA00022723"/>
    </source>
</evidence>
<feature type="site" description="Transition state stabilizer" evidence="14">
    <location>
        <position position="26"/>
    </location>
</feature>
<dbReference type="CDD" id="cd00554">
    <property type="entry name" value="MECDP_synthase"/>
    <property type="match status" value="1"/>
</dbReference>
<comment type="pathway">
    <text evidence="5 14">Isoprenoid biosynthesis; isopentenyl diphosphate biosynthesis via DXP pathway; isopentenyl diphosphate from 1-deoxy-D-xylulose 5-phosphate: step 2/6.</text>
</comment>
<dbReference type="InterPro" id="IPR018294">
    <property type="entry name" value="ISPD_synthase_CS"/>
</dbReference>
<feature type="binding site" evidence="14">
    <location>
        <position position="253"/>
    </location>
    <ligand>
        <name>a divalent metal cation</name>
        <dbReference type="ChEBI" id="CHEBI:60240"/>
    </ligand>
</feature>
<dbReference type="PANTHER" id="PTHR43181:SF1">
    <property type="entry name" value="2-C-METHYL-D-ERYTHRITOL 2,4-CYCLODIPHOSPHATE SYNTHASE, CHLOROPLASTIC"/>
    <property type="match status" value="1"/>
</dbReference>
<evidence type="ECO:0000256" key="6">
    <source>
        <dbReference type="ARBA" id="ARBA00008480"/>
    </source>
</evidence>
<feature type="region of interest" description="2-C-methyl-D-erythritol 2,4-cyclodiphosphate synthase" evidence="14">
    <location>
        <begin position="247"/>
        <end position="402"/>
    </location>
</feature>
<dbReference type="InterPro" id="IPR026596">
    <property type="entry name" value="IspD/F"/>
</dbReference>
<dbReference type="HAMAP" id="MF_00107">
    <property type="entry name" value="IspF"/>
    <property type="match status" value="1"/>
</dbReference>
<sequence length="402" mass="42241">MRQTKAAEGASPRVFALVPAAGVGSRMGLGRPKQYMELAGRTMLEATLEALSAVKELSCIAVVVSADDPWIGGLRLPACARVVRRGGASRAETVRGGLEWLLREASPAARPDDWVMVHDAARPFVPPEDLERLLAAARSGGGSGAILALPMTDTVKRVDRSGRVLETLDRSELFRAATPQVFRAGELAAALSGDLSGVTDEASAIERSGGGVRVVPGSPCNFKVTLPGDARIARLIAREGEEKMDLRVGQGWDIHRLEAGRRLILGGVEIPFEKGLAGHSDADALLHAVTDAVLGAAGLGDIGEMFPPSEARWKDADSRELLACAMERVRGAGWEVVNLDATVTAERPRLTPWKSAIRASVAAALGVPEALVNVKAKTKEGQDAVGEGLAIEASAAVLLKKA</sequence>
<evidence type="ECO:0000256" key="9">
    <source>
        <dbReference type="ARBA" id="ARBA00022695"/>
    </source>
</evidence>
<comment type="caution">
    <text evidence="14">Lacks conserved residue(s) required for the propagation of feature annotation.</text>
</comment>
<feature type="binding site" evidence="14">
    <location>
        <begin position="301"/>
        <end position="303"/>
    </location>
    <ligand>
        <name>4-CDP-2-C-methyl-D-erythritol 2-phosphate</name>
        <dbReference type="ChEBI" id="CHEBI:57919"/>
    </ligand>
</feature>
<dbReference type="SUPFAM" id="SSF69765">
    <property type="entry name" value="IpsF-like"/>
    <property type="match status" value="1"/>
</dbReference>
<comment type="caution">
    <text evidence="16">The sequence shown here is derived from an EMBL/GenBank/DDBJ whole genome shotgun (WGS) entry which is preliminary data.</text>
</comment>
<evidence type="ECO:0000256" key="4">
    <source>
        <dbReference type="ARBA" id="ARBA00004709"/>
    </source>
</evidence>
<dbReference type="NCBIfam" id="TIGR00151">
    <property type="entry name" value="ispF"/>
    <property type="match status" value="1"/>
</dbReference>
<evidence type="ECO:0000256" key="14">
    <source>
        <dbReference type="HAMAP-Rule" id="MF_01520"/>
    </source>
</evidence>
<accession>A0ABT7IK85</accession>
<name>A0ABT7IK85_9BURK</name>
<dbReference type="HAMAP" id="MF_00108">
    <property type="entry name" value="IspD"/>
    <property type="match status" value="1"/>
</dbReference>
<dbReference type="EMBL" id="JAKZJU020000001">
    <property type="protein sequence ID" value="MDL2058395.1"/>
    <property type="molecule type" value="Genomic_DNA"/>
</dbReference>
<reference evidence="16" key="1">
    <citation type="submission" date="2023-03" db="EMBL/GenBank/DDBJ databases">
        <title>Mesosutterella sp. nov. isolated from porcine feces.</title>
        <authorList>
            <person name="Yu S."/>
        </authorList>
    </citation>
    <scope>NUCLEOTIDE SEQUENCE</scope>
    <source>
        <strain evidence="16">AGMB02718</strain>
    </source>
</reference>
<dbReference type="Pfam" id="PF02542">
    <property type="entry name" value="YgbB"/>
    <property type="match status" value="1"/>
</dbReference>
<feature type="region of interest" description="2-C-methyl-D-erythritol 4-phosphate cytidylyltransferase" evidence="14">
    <location>
        <begin position="1"/>
        <end position="246"/>
    </location>
</feature>
<comment type="similarity">
    <text evidence="14">In the C-terminal section; belongs to the IspF family.</text>
</comment>
<dbReference type="EC" id="4.6.1.12" evidence="14"/>
<dbReference type="Gene3D" id="3.30.1330.50">
    <property type="entry name" value="2-C-methyl-D-erythritol 2,4-cyclodiphosphate synthase"/>
    <property type="match status" value="1"/>
</dbReference>
<feature type="binding site" evidence="14">
    <location>
        <position position="255"/>
    </location>
    <ligand>
        <name>a divalent metal cation</name>
        <dbReference type="ChEBI" id="CHEBI:60240"/>
    </ligand>
</feature>
<evidence type="ECO:0000256" key="11">
    <source>
        <dbReference type="ARBA" id="ARBA00023229"/>
    </source>
</evidence>
<comment type="function">
    <text evidence="14">Bifunctional enzyme that catalyzes the formation of 4-diphosphocytidyl-2-C-methyl-D-erythritol from CTP and 2-C-methyl-D-erythritol 4-phosphate (MEP) (IspD), and catalyzes the conversion of 4-diphosphocytidyl-2-C-methyl-D-erythritol 2-phosphate (CDP-ME2P) to 2-C-methyl-D-erythritol 2,4-cyclodiphosphate (ME-CPP) with a corresponding release of cytidine 5-monophosphate (CMP) (IspF).</text>
</comment>
<evidence type="ECO:0000256" key="2">
    <source>
        <dbReference type="ARBA" id="ARBA00001282"/>
    </source>
</evidence>
<feature type="site" description="Transition state stabilizer" evidence="14">
    <location>
        <position position="33"/>
    </location>
</feature>
<evidence type="ECO:0000256" key="12">
    <source>
        <dbReference type="ARBA" id="ARBA00023239"/>
    </source>
</evidence>
<feature type="binding site" evidence="14">
    <location>
        <position position="287"/>
    </location>
    <ligand>
        <name>a divalent metal cation</name>
        <dbReference type="ChEBI" id="CHEBI:60240"/>
    </ligand>
</feature>